<proteinExistence type="predicted"/>
<comment type="caution">
    <text evidence="1">The sequence shown here is derived from an EMBL/GenBank/DDBJ whole genome shotgun (WGS) entry which is preliminary data.</text>
</comment>
<evidence type="ECO:0000313" key="1">
    <source>
        <dbReference type="EMBL" id="PKZ63950.1"/>
    </source>
</evidence>
<evidence type="ECO:0000313" key="2">
    <source>
        <dbReference type="Proteomes" id="UP000234662"/>
    </source>
</evidence>
<dbReference type="GO" id="GO:0005524">
    <property type="term" value="F:ATP binding"/>
    <property type="evidence" value="ECO:0007669"/>
    <property type="project" value="UniProtKB-KW"/>
</dbReference>
<keyword evidence="1" id="KW-0547">Nucleotide-binding</keyword>
<protein>
    <submittedName>
        <fullName evidence="1">ABC transporter ATP-binding protein</fullName>
    </submittedName>
</protein>
<dbReference type="AlphaFoldDB" id="A0A2I1R486"/>
<reference evidence="1 2" key="1">
    <citation type="submission" date="2017-12" db="EMBL/GenBank/DDBJ databases">
        <title>Phylogenetic diversity of female urinary microbiome.</title>
        <authorList>
            <person name="Thomas-White K."/>
            <person name="Wolfe A.J."/>
        </authorList>
    </citation>
    <scope>NUCLEOTIDE SEQUENCE [LARGE SCALE GENOMIC DNA]</scope>
    <source>
        <strain evidence="1 2">UMB0777</strain>
    </source>
</reference>
<organism evidence="1 2">
    <name type="scientific">Gordonia terrae</name>
    <dbReference type="NCBI Taxonomy" id="2055"/>
    <lineage>
        <taxon>Bacteria</taxon>
        <taxon>Bacillati</taxon>
        <taxon>Actinomycetota</taxon>
        <taxon>Actinomycetes</taxon>
        <taxon>Mycobacteriales</taxon>
        <taxon>Gordoniaceae</taxon>
        <taxon>Gordonia</taxon>
    </lineage>
</organism>
<dbReference type="EMBL" id="PKJC01000018">
    <property type="protein sequence ID" value="PKZ63950.1"/>
    <property type="molecule type" value="Genomic_DNA"/>
</dbReference>
<dbReference type="Proteomes" id="UP000234662">
    <property type="component" value="Unassembled WGS sequence"/>
</dbReference>
<name>A0A2I1R486_9ACTN</name>
<gene>
    <name evidence="1" type="ORF">CYJ73_19450</name>
</gene>
<keyword evidence="1" id="KW-0067">ATP-binding</keyword>
<feature type="non-terminal residue" evidence="1">
    <location>
        <position position="1"/>
    </location>
</feature>
<sequence length="62" mass="6483">LGSLPGVYDFEADGVSATFTVDDAGLSAVTRTLAAHEIRALAVEPPSLEELFLHTYSDAGDC</sequence>
<accession>A0A2I1R486</accession>